<proteinExistence type="predicted"/>
<protein>
    <submittedName>
        <fullName evidence="5">Homeobox protein orthopedia B</fullName>
    </submittedName>
</protein>
<feature type="compositionally biased region" description="Basic and acidic residues" evidence="3">
    <location>
        <begin position="14"/>
        <end position="27"/>
    </location>
</feature>
<evidence type="ECO:0000256" key="1">
    <source>
        <dbReference type="PROSITE-ProRule" id="PRU00108"/>
    </source>
</evidence>
<dbReference type="InterPro" id="IPR051895">
    <property type="entry name" value="OTP_Homeobox"/>
</dbReference>
<dbReference type="InterPro" id="IPR001356">
    <property type="entry name" value="HD"/>
</dbReference>
<keyword evidence="1 2" id="KW-0539">Nucleus</keyword>
<keyword evidence="1 2" id="KW-0238">DNA-binding</keyword>
<dbReference type="Gene3D" id="1.10.10.60">
    <property type="entry name" value="Homeodomain-like"/>
    <property type="match status" value="1"/>
</dbReference>
<evidence type="ECO:0000256" key="3">
    <source>
        <dbReference type="SAM" id="MobiDB-lite"/>
    </source>
</evidence>
<evidence type="ECO:0000259" key="4">
    <source>
        <dbReference type="PROSITE" id="PS50071"/>
    </source>
</evidence>
<evidence type="ECO:0000313" key="6">
    <source>
        <dbReference type="Proteomes" id="UP001279410"/>
    </source>
</evidence>
<feature type="domain" description="Homeobox" evidence="4">
    <location>
        <begin position="101"/>
        <end position="143"/>
    </location>
</feature>
<dbReference type="SUPFAM" id="SSF46689">
    <property type="entry name" value="Homeodomain-like"/>
    <property type="match status" value="1"/>
</dbReference>
<keyword evidence="1 2" id="KW-0371">Homeobox</keyword>
<dbReference type="PANTHER" id="PTHR46770:SF1">
    <property type="entry name" value="HOMEOBOX PROTEIN ORTHOPEDIA"/>
    <property type="match status" value="1"/>
</dbReference>
<dbReference type="SMART" id="SM00389">
    <property type="entry name" value="HOX"/>
    <property type="match status" value="1"/>
</dbReference>
<organism evidence="5 6">
    <name type="scientific">Lates japonicus</name>
    <name type="common">Japanese lates</name>
    <dbReference type="NCBI Taxonomy" id="270547"/>
    <lineage>
        <taxon>Eukaryota</taxon>
        <taxon>Metazoa</taxon>
        <taxon>Chordata</taxon>
        <taxon>Craniata</taxon>
        <taxon>Vertebrata</taxon>
        <taxon>Euteleostomi</taxon>
        <taxon>Actinopterygii</taxon>
        <taxon>Neopterygii</taxon>
        <taxon>Teleostei</taxon>
        <taxon>Neoteleostei</taxon>
        <taxon>Acanthomorphata</taxon>
        <taxon>Carangaria</taxon>
        <taxon>Carangaria incertae sedis</taxon>
        <taxon>Centropomidae</taxon>
        <taxon>Lates</taxon>
    </lineage>
</organism>
<dbReference type="GO" id="GO:0005634">
    <property type="term" value="C:nucleus"/>
    <property type="evidence" value="ECO:0007669"/>
    <property type="project" value="UniProtKB-SubCell"/>
</dbReference>
<keyword evidence="6" id="KW-1185">Reference proteome</keyword>
<reference evidence="5" key="1">
    <citation type="submission" date="2022-08" db="EMBL/GenBank/DDBJ databases">
        <title>Genome sequencing of akame (Lates japonicus).</title>
        <authorList>
            <person name="Hashiguchi Y."/>
            <person name="Takahashi H."/>
        </authorList>
    </citation>
    <scope>NUCLEOTIDE SEQUENCE</scope>
    <source>
        <strain evidence="5">Kochi</strain>
    </source>
</reference>
<dbReference type="AlphaFoldDB" id="A0AAD3NLA5"/>
<dbReference type="PANTHER" id="PTHR46770">
    <property type="entry name" value="HOMEOBOX PROTEIN ORTHOPEDIA"/>
    <property type="match status" value="1"/>
</dbReference>
<sequence>MPQEPWATGGFEVQARRRGDLTRDTRGEPGLGPDGVEGPRCSRDDISSGGGSNAVQVIKNRRSSSNSSSTKQQQPQPAGGSRPRNRSGTGPASPGAAQRAERSFCQNVLPRYLHGEELLLRIESEESRVQVWFQNRRAKWKKRKKTTNVSGSGTSCRRTTACPVPSAAAARYVGDSLCSTPTTPAGPRQGCPASQL</sequence>
<comment type="caution">
    <text evidence="5">The sequence shown here is derived from an EMBL/GenBank/DDBJ whole genome shotgun (WGS) entry which is preliminary data.</text>
</comment>
<comment type="subcellular location">
    <subcellularLocation>
        <location evidence="1 2">Nucleus</location>
    </subcellularLocation>
</comment>
<accession>A0AAD3NLA5</accession>
<gene>
    <name evidence="5" type="ORF">AKAME5_002441100</name>
</gene>
<dbReference type="EMBL" id="BRZM01001394">
    <property type="protein sequence ID" value="GLD73086.1"/>
    <property type="molecule type" value="Genomic_DNA"/>
</dbReference>
<evidence type="ECO:0000313" key="5">
    <source>
        <dbReference type="EMBL" id="GLD73086.1"/>
    </source>
</evidence>
<name>A0AAD3NLA5_LATJO</name>
<feature type="region of interest" description="Disordered" evidence="3">
    <location>
        <begin position="1"/>
        <end position="102"/>
    </location>
</feature>
<evidence type="ECO:0000256" key="2">
    <source>
        <dbReference type="RuleBase" id="RU000682"/>
    </source>
</evidence>
<dbReference type="Pfam" id="PF00046">
    <property type="entry name" value="Homeodomain"/>
    <property type="match status" value="1"/>
</dbReference>
<dbReference type="InterPro" id="IPR009057">
    <property type="entry name" value="Homeodomain-like_sf"/>
</dbReference>
<dbReference type="GO" id="GO:0030182">
    <property type="term" value="P:neuron differentiation"/>
    <property type="evidence" value="ECO:0007669"/>
    <property type="project" value="TreeGrafter"/>
</dbReference>
<dbReference type="GO" id="GO:0003677">
    <property type="term" value="F:DNA binding"/>
    <property type="evidence" value="ECO:0007669"/>
    <property type="project" value="UniProtKB-UniRule"/>
</dbReference>
<feature type="DNA-binding region" description="Homeobox" evidence="1">
    <location>
        <begin position="103"/>
        <end position="144"/>
    </location>
</feature>
<dbReference type="PROSITE" id="PS50071">
    <property type="entry name" value="HOMEOBOX_2"/>
    <property type="match status" value="1"/>
</dbReference>
<dbReference type="Proteomes" id="UP001279410">
    <property type="component" value="Unassembled WGS sequence"/>
</dbReference>